<dbReference type="Pfam" id="PF01797">
    <property type="entry name" value="Y1_Tnp"/>
    <property type="match status" value="1"/>
</dbReference>
<dbReference type="SMART" id="SM01321">
    <property type="entry name" value="Y1_Tnp"/>
    <property type="match status" value="1"/>
</dbReference>
<feature type="domain" description="Transposase IS200-like" evidence="1">
    <location>
        <begin position="9"/>
        <end position="123"/>
    </location>
</feature>
<accession>A0A1A8XRI5</accession>
<dbReference type="GO" id="GO:0006313">
    <property type="term" value="P:DNA transposition"/>
    <property type="evidence" value="ECO:0007669"/>
    <property type="project" value="InterPro"/>
</dbReference>
<dbReference type="GO" id="GO:0003677">
    <property type="term" value="F:DNA binding"/>
    <property type="evidence" value="ECO:0007669"/>
    <property type="project" value="InterPro"/>
</dbReference>
<protein>
    <recommendedName>
        <fullName evidence="1">Transposase IS200-like domain-containing protein</fullName>
    </recommendedName>
</protein>
<evidence type="ECO:0000259" key="1">
    <source>
        <dbReference type="SMART" id="SM01321"/>
    </source>
</evidence>
<dbReference type="PANTHER" id="PTHR34322">
    <property type="entry name" value="TRANSPOSASE, Y1_TNP DOMAIN-CONTAINING"/>
    <property type="match status" value="1"/>
</dbReference>
<dbReference type="InterPro" id="IPR002686">
    <property type="entry name" value="Transposase_17"/>
</dbReference>
<evidence type="ECO:0000313" key="2">
    <source>
        <dbReference type="EMBL" id="SBT07730.1"/>
    </source>
</evidence>
<dbReference type="Gene3D" id="3.30.70.1290">
    <property type="entry name" value="Transposase IS200-like"/>
    <property type="match status" value="1"/>
</dbReference>
<dbReference type="AlphaFoldDB" id="A0A1A8XRI5"/>
<name>A0A1A8XRI5_9PROT</name>
<dbReference type="PANTHER" id="PTHR34322:SF2">
    <property type="entry name" value="TRANSPOSASE IS200-LIKE DOMAIN-CONTAINING PROTEIN"/>
    <property type="match status" value="1"/>
</dbReference>
<dbReference type="GO" id="GO:0004803">
    <property type="term" value="F:transposase activity"/>
    <property type="evidence" value="ECO:0007669"/>
    <property type="project" value="InterPro"/>
</dbReference>
<organism evidence="2 3">
    <name type="scientific">Candidatus Accumulibacter aalborgensis</name>
    <dbReference type="NCBI Taxonomy" id="1860102"/>
    <lineage>
        <taxon>Bacteria</taxon>
        <taxon>Pseudomonadati</taxon>
        <taxon>Pseudomonadota</taxon>
        <taxon>Betaproteobacteria</taxon>
        <taxon>Candidatus Accumulibacter</taxon>
    </lineage>
</organism>
<dbReference type="EMBL" id="FLQX01000127">
    <property type="protein sequence ID" value="SBT07730.1"/>
    <property type="molecule type" value="Genomic_DNA"/>
</dbReference>
<dbReference type="STRING" id="1860102.ACCAA_50003"/>
<dbReference type="Proteomes" id="UP000199169">
    <property type="component" value="Unassembled WGS sequence"/>
</dbReference>
<evidence type="ECO:0000313" key="3">
    <source>
        <dbReference type="Proteomes" id="UP000199169"/>
    </source>
</evidence>
<gene>
    <name evidence="2" type="ORF">ACCAA_50003</name>
</gene>
<reference evidence="2 3" key="1">
    <citation type="submission" date="2016-06" db="EMBL/GenBank/DDBJ databases">
        <authorList>
            <person name="Kjaerup R.B."/>
            <person name="Dalgaard T.S."/>
            <person name="Juul-Madsen H.R."/>
        </authorList>
    </citation>
    <scope>NUCLEOTIDE SEQUENCE [LARGE SCALE GENOMIC DNA]</scope>
    <source>
        <strain evidence="2">3</strain>
    </source>
</reference>
<dbReference type="RefSeq" id="WP_186407848.1">
    <property type="nucleotide sequence ID" value="NZ_FLQX01000127.1"/>
</dbReference>
<keyword evidence="3" id="KW-1185">Reference proteome</keyword>
<dbReference type="InterPro" id="IPR036515">
    <property type="entry name" value="Transposase_17_sf"/>
</dbReference>
<sequence>MARPLRLEFPGAVYHVTSRGDRREDVFLSDDDRSDWLEVLGLVCARFNWVVHAFCQMTNHYHLLVETVDGNLSGGMRQLNGLYTQRFNRRHSLVGHLFQGRYKAILVQKEAYLLELTRYVVLNPLRAKLVESLEDWRWSSYPFTTGQEAPPSWLDTDGLLGQFAANRGEALERYGQFVMAGEGLPSPMLATRHQLLLGDQAFEGRHRQTRNAEDLREVSRAHRRSIALSLDEYRARHADRDQAMAEAYLCGAYTMAEIGRHFAVHYMTVSRAVRKFEQDRKKMIVAVIVKQAPAE</sequence>
<dbReference type="SUPFAM" id="SSF143422">
    <property type="entry name" value="Transposase IS200-like"/>
    <property type="match status" value="1"/>
</dbReference>
<proteinExistence type="predicted"/>